<evidence type="ECO:0000313" key="2">
    <source>
        <dbReference type="Proteomes" id="UP000053660"/>
    </source>
</evidence>
<sequence>MVTSSKKSVSPTRFCRIRNDVVYMTCAAWKVLRRVEVEVNSGRFISSFV</sequence>
<keyword evidence="2" id="KW-1185">Reference proteome</keyword>
<accession>A0A0B1T2K1</accession>
<name>A0A0B1T2K1_OESDE</name>
<dbReference type="AlphaFoldDB" id="A0A0B1T2K1"/>
<proteinExistence type="predicted"/>
<dbReference type="EMBL" id="KN553076">
    <property type="protein sequence ID" value="KHJ90386.1"/>
    <property type="molecule type" value="Genomic_DNA"/>
</dbReference>
<protein>
    <submittedName>
        <fullName evidence="1">Uncharacterized protein</fullName>
    </submittedName>
</protein>
<reference evidence="1 2" key="1">
    <citation type="submission" date="2014-03" db="EMBL/GenBank/DDBJ databases">
        <title>Draft genome of the hookworm Oesophagostomum dentatum.</title>
        <authorList>
            <person name="Mitreva M."/>
        </authorList>
    </citation>
    <scope>NUCLEOTIDE SEQUENCE [LARGE SCALE GENOMIC DNA]</scope>
    <source>
        <strain evidence="1 2">OD-Hann</strain>
    </source>
</reference>
<dbReference type="Proteomes" id="UP000053660">
    <property type="component" value="Unassembled WGS sequence"/>
</dbReference>
<organism evidence="1 2">
    <name type="scientific">Oesophagostomum dentatum</name>
    <name type="common">Nodular worm</name>
    <dbReference type="NCBI Taxonomy" id="61180"/>
    <lineage>
        <taxon>Eukaryota</taxon>
        <taxon>Metazoa</taxon>
        <taxon>Ecdysozoa</taxon>
        <taxon>Nematoda</taxon>
        <taxon>Chromadorea</taxon>
        <taxon>Rhabditida</taxon>
        <taxon>Rhabditina</taxon>
        <taxon>Rhabditomorpha</taxon>
        <taxon>Strongyloidea</taxon>
        <taxon>Strongylidae</taxon>
        <taxon>Oesophagostomum</taxon>
    </lineage>
</organism>
<gene>
    <name evidence="1" type="ORF">OESDEN_09771</name>
</gene>
<evidence type="ECO:0000313" key="1">
    <source>
        <dbReference type="EMBL" id="KHJ90386.1"/>
    </source>
</evidence>